<evidence type="ECO:0000313" key="1">
    <source>
        <dbReference type="EMBL" id="BAM32061.1"/>
    </source>
</evidence>
<dbReference type="KEGG" id="hcb:HCBAA847_0823"/>
<proteinExistence type="predicted"/>
<organism evidence="1 2">
    <name type="scientific">Helicobacter cinaedi CCUG 18818 = ATCC BAA-847</name>
    <dbReference type="NCBI Taxonomy" id="537971"/>
    <lineage>
        <taxon>Bacteria</taxon>
        <taxon>Pseudomonadati</taxon>
        <taxon>Campylobacterota</taxon>
        <taxon>Epsilonproteobacteria</taxon>
        <taxon>Campylobacterales</taxon>
        <taxon>Helicobacteraceae</taxon>
        <taxon>Helicobacter</taxon>
    </lineage>
</organism>
<name>A0AAI8MM57_9HELI</name>
<dbReference type="Proteomes" id="UP000006036">
    <property type="component" value="Chromosome 1"/>
</dbReference>
<evidence type="ECO:0000313" key="2">
    <source>
        <dbReference type="Proteomes" id="UP000006036"/>
    </source>
</evidence>
<protein>
    <submittedName>
        <fullName evidence="1">Uncharacterized protein</fullName>
    </submittedName>
</protein>
<gene>
    <name evidence="1" type="ORF">HCBAA847_0823</name>
</gene>
<sequence length="54" mass="6727">MQKMRDGENRRFNKGFKKSTCTYCIIAFIQAIWLEKENLYRIKYNRQEYKVKML</sequence>
<accession>A0AAI8MM57</accession>
<dbReference type="AlphaFoldDB" id="A0AAI8MM57"/>
<reference evidence="1 2" key="1">
    <citation type="journal article" date="2012" name="J. Bacteriol.">
        <title>Complete Genome Sequence of Helicobacter cinaedi Type Strain ATCC BAA-847.</title>
        <authorList>
            <person name="Miyoshi-Akiyama T."/>
            <person name="Takeshita N."/>
            <person name="Ohmagari N."/>
            <person name="Kirikae T."/>
        </authorList>
    </citation>
    <scope>NUCLEOTIDE SEQUENCE [LARGE SCALE GENOMIC DNA]</scope>
    <source>
        <strain evidence="1 2">ATCC BAA-847</strain>
    </source>
</reference>
<dbReference type="EMBL" id="AP012492">
    <property type="protein sequence ID" value="BAM32061.1"/>
    <property type="molecule type" value="Genomic_DNA"/>
</dbReference>